<dbReference type="Proteomes" id="UP000674234">
    <property type="component" value="Unassembled WGS sequence"/>
</dbReference>
<keyword evidence="2" id="KW-0732">Signal</keyword>
<accession>A0A940WH22</accession>
<evidence type="ECO:0000256" key="2">
    <source>
        <dbReference type="SAM" id="SignalP"/>
    </source>
</evidence>
<evidence type="ECO:0000313" key="3">
    <source>
        <dbReference type="EMBL" id="MBP2705391.1"/>
    </source>
</evidence>
<proteinExistence type="predicted"/>
<evidence type="ECO:0000256" key="1">
    <source>
        <dbReference type="SAM" id="MobiDB-lite"/>
    </source>
</evidence>
<dbReference type="EMBL" id="JAFCNB010000008">
    <property type="protein sequence ID" value="MBP2705391.1"/>
    <property type="molecule type" value="Genomic_DNA"/>
</dbReference>
<reference evidence="3" key="1">
    <citation type="submission" date="2021-02" db="EMBL/GenBank/DDBJ databases">
        <title>Draft genome sequence of Microbispora sp. RL4-1S isolated from rice leaves in Thailand.</title>
        <authorList>
            <person name="Muangham S."/>
            <person name="Duangmal K."/>
        </authorList>
    </citation>
    <scope>NUCLEOTIDE SEQUENCE</scope>
    <source>
        <strain evidence="3">RL4-1S</strain>
    </source>
</reference>
<dbReference type="AlphaFoldDB" id="A0A940WH22"/>
<protein>
    <submittedName>
        <fullName evidence="3">Uncharacterized protein</fullName>
    </submittedName>
</protein>
<dbReference type="PROSITE" id="PS51257">
    <property type="entry name" value="PROKAR_LIPOPROTEIN"/>
    <property type="match status" value="1"/>
</dbReference>
<dbReference type="RefSeq" id="WP_210156685.1">
    <property type="nucleotide sequence ID" value="NZ_JAFCNB010000008.1"/>
</dbReference>
<comment type="caution">
    <text evidence="3">The sequence shown here is derived from an EMBL/GenBank/DDBJ whole genome shotgun (WGS) entry which is preliminary data.</text>
</comment>
<organism evidence="3 4">
    <name type="scientific">Microbispora oryzae</name>
    <dbReference type="NCBI Taxonomy" id="2806554"/>
    <lineage>
        <taxon>Bacteria</taxon>
        <taxon>Bacillati</taxon>
        <taxon>Actinomycetota</taxon>
        <taxon>Actinomycetes</taxon>
        <taxon>Streptosporangiales</taxon>
        <taxon>Streptosporangiaceae</taxon>
        <taxon>Microbispora</taxon>
    </lineage>
</organism>
<keyword evidence="4" id="KW-1185">Reference proteome</keyword>
<feature type="signal peptide" evidence="2">
    <location>
        <begin position="1"/>
        <end position="22"/>
    </location>
</feature>
<sequence length="179" mass="18210">MITIRRGVRALGALVLFTTVSAAGCTAGNTAGGTAGGTTGGAAGGKAGGSECSTVRRDALPTWARTGFSDDGSGIRHVLGDNGDILAVLFNYPPTASADPDDTNKILWVSRLPQEPMRPLTITGVLDGTTTSVTREIAGGPGPSSVNLPKAGCWRLTLRWSGHTDSMSLEFAPPGTAAE</sequence>
<name>A0A940WH22_9ACTN</name>
<feature type="region of interest" description="Disordered" evidence="1">
    <location>
        <begin position="29"/>
        <end position="50"/>
    </location>
</feature>
<feature type="chain" id="PRO_5037416891" evidence="2">
    <location>
        <begin position="23"/>
        <end position="179"/>
    </location>
</feature>
<evidence type="ECO:0000313" key="4">
    <source>
        <dbReference type="Proteomes" id="UP000674234"/>
    </source>
</evidence>
<feature type="compositionally biased region" description="Gly residues" evidence="1">
    <location>
        <begin position="30"/>
        <end position="48"/>
    </location>
</feature>
<gene>
    <name evidence="3" type="ORF">JOL79_16370</name>
</gene>